<comment type="caution">
    <text evidence="3">The sequence shown here is derived from an EMBL/GenBank/DDBJ whole genome shotgun (WGS) entry which is preliminary data.</text>
</comment>
<dbReference type="InterPro" id="IPR011042">
    <property type="entry name" value="6-blade_b-propeller_TolB-like"/>
</dbReference>
<dbReference type="InterPro" id="IPR052918">
    <property type="entry name" value="Motility_Chemotaxis_Reg"/>
</dbReference>
<dbReference type="EMBL" id="JAQNDN010000001">
    <property type="protein sequence ID" value="MDC0667097.1"/>
    <property type="molecule type" value="Genomic_DNA"/>
</dbReference>
<feature type="compositionally biased region" description="Low complexity" evidence="1">
    <location>
        <begin position="29"/>
        <end position="86"/>
    </location>
</feature>
<accession>A0ABT5AZ26</accession>
<dbReference type="PROSITE" id="PS51257">
    <property type="entry name" value="PROKAR_LIPOPROTEIN"/>
    <property type="match status" value="1"/>
</dbReference>
<feature type="signal peptide" evidence="2">
    <location>
        <begin position="1"/>
        <end position="18"/>
    </location>
</feature>
<dbReference type="Gene3D" id="2.120.10.30">
    <property type="entry name" value="TolB, C-terminal domain"/>
    <property type="match status" value="1"/>
</dbReference>
<proteinExistence type="predicted"/>
<dbReference type="Pfam" id="PF06739">
    <property type="entry name" value="SBBP"/>
    <property type="match status" value="1"/>
</dbReference>
<evidence type="ECO:0000256" key="2">
    <source>
        <dbReference type="SAM" id="SignalP"/>
    </source>
</evidence>
<organism evidence="3 4">
    <name type="scientific">Nannocystis radixulma</name>
    <dbReference type="NCBI Taxonomy" id="2995305"/>
    <lineage>
        <taxon>Bacteria</taxon>
        <taxon>Pseudomonadati</taxon>
        <taxon>Myxococcota</taxon>
        <taxon>Polyangia</taxon>
        <taxon>Nannocystales</taxon>
        <taxon>Nannocystaceae</taxon>
        <taxon>Nannocystis</taxon>
    </lineage>
</organism>
<feature type="chain" id="PRO_5046901668" evidence="2">
    <location>
        <begin position="19"/>
        <end position="585"/>
    </location>
</feature>
<keyword evidence="2" id="KW-0732">Signal</keyword>
<name>A0ABT5AZ26_9BACT</name>
<dbReference type="RefSeq" id="WP_271994976.1">
    <property type="nucleotide sequence ID" value="NZ_JAQNDN010000001.1"/>
</dbReference>
<gene>
    <name evidence="3" type="ORF">POL58_05080</name>
</gene>
<sequence length="585" mass="58369">MQKLPPFAFLFASLAACSGSPGETTANDPTAGTETAGTTAASETGSTTPTTTQATEGTETTVSPTTAGDTTTVDTSTGPDTDTGASEDCAPDDTRACYSGPDGTEGVGQCVAGEQQCGPDGTWGSCIGEVVPAPESCDLAGDEDCDGADPCMGEGTVGWSRIFGGPTEDYGAGVAFDGAGNVVVAATSTLSIDFGGGPLIGAGIYPAYDVYVAKFSPTGAHLWSKRFGDADVQGFRLAITTTAAGEIVMAGDARGTIDFGGGPLVNGPNPDGFLVKFTGDGEHVWSKAIKGGNFGNSSAPHLAVDEGGNIVLAGSFRSDIDLGGGVMVAAGETDVFLAKFSSAGAHQWSRRFGDPQQQDANGVGVDGAANIYVTGGFRGAIDPGSGPLISAGESDMFVAKFDPAGQAVWGARFGGAGAELADGLVVDSKDRITITGVTNQSIDFGGGPIVTPDYASVLAQFDSSGAHQWSRLLCTTGLGRAIGIATDGFDSVLLAGSFSGQCDLGGGPLTAADATDTLVARLTPSGAHVWSKRFGEVNHQAAYAVAGSAAGVVAATGGFLGLVDFGDGPETGPGLEDGFIVTFSP</sequence>
<dbReference type="PANTHER" id="PTHR35580">
    <property type="entry name" value="CELL SURFACE GLYCOPROTEIN (S-LAYER PROTEIN)-LIKE PROTEIN"/>
    <property type="match status" value="1"/>
</dbReference>
<evidence type="ECO:0000313" key="4">
    <source>
        <dbReference type="Proteomes" id="UP001217838"/>
    </source>
</evidence>
<dbReference type="Proteomes" id="UP001217838">
    <property type="component" value="Unassembled WGS sequence"/>
</dbReference>
<dbReference type="PANTHER" id="PTHR35580:SF1">
    <property type="entry name" value="PHYTASE-LIKE DOMAIN-CONTAINING PROTEIN"/>
    <property type="match status" value="1"/>
</dbReference>
<keyword evidence="4" id="KW-1185">Reference proteome</keyword>
<reference evidence="3 4" key="1">
    <citation type="submission" date="2022-11" db="EMBL/GenBank/DDBJ databases">
        <title>Minimal conservation of predation-associated metabolite biosynthetic gene clusters underscores biosynthetic potential of Myxococcota including descriptions for ten novel species: Archangium lansinium sp. nov., Myxococcus landrumus sp. nov., Nannocystis bai.</title>
        <authorList>
            <person name="Ahearne A."/>
            <person name="Stevens C."/>
            <person name="Dowd S."/>
        </authorList>
    </citation>
    <scope>NUCLEOTIDE SEQUENCE [LARGE SCALE GENOMIC DNA]</scope>
    <source>
        <strain evidence="3 4">NCELM</strain>
    </source>
</reference>
<dbReference type="InterPro" id="IPR010620">
    <property type="entry name" value="SBBP_repeat"/>
</dbReference>
<evidence type="ECO:0000313" key="3">
    <source>
        <dbReference type="EMBL" id="MDC0667097.1"/>
    </source>
</evidence>
<feature type="region of interest" description="Disordered" evidence="1">
    <location>
        <begin position="17"/>
        <end position="97"/>
    </location>
</feature>
<protein>
    <submittedName>
        <fullName evidence="3">SBBP repeat-containing protein</fullName>
    </submittedName>
</protein>
<evidence type="ECO:0000256" key="1">
    <source>
        <dbReference type="SAM" id="MobiDB-lite"/>
    </source>
</evidence>